<feature type="transmembrane region" description="Helical" evidence="6">
    <location>
        <begin position="74"/>
        <end position="91"/>
    </location>
</feature>
<feature type="transmembrane region" description="Helical" evidence="6">
    <location>
        <begin position="97"/>
        <end position="116"/>
    </location>
</feature>
<dbReference type="AlphaFoldDB" id="A0A7G9GHN6"/>
<accession>A0A7G9GHN6</accession>
<gene>
    <name evidence="8" type="ORF">H9Q79_08670</name>
</gene>
<keyword evidence="2" id="KW-1003">Cell membrane</keyword>
<dbReference type="Gene3D" id="3.30.70.120">
    <property type="match status" value="1"/>
</dbReference>
<dbReference type="EMBL" id="CP060635">
    <property type="protein sequence ID" value="QNM10318.1"/>
    <property type="molecule type" value="Genomic_DNA"/>
</dbReference>
<dbReference type="PANTHER" id="PTHR33545">
    <property type="entry name" value="UPF0750 MEMBRANE PROTEIN YITT-RELATED"/>
    <property type="match status" value="1"/>
</dbReference>
<proteinExistence type="predicted"/>
<comment type="subcellular location">
    <subcellularLocation>
        <location evidence="1">Cell membrane</location>
        <topology evidence="1">Multi-pass membrane protein</topology>
    </subcellularLocation>
</comment>
<dbReference type="GO" id="GO:0005886">
    <property type="term" value="C:plasma membrane"/>
    <property type="evidence" value="ECO:0007669"/>
    <property type="project" value="UniProtKB-SubCell"/>
</dbReference>
<dbReference type="InterPro" id="IPR003740">
    <property type="entry name" value="YitT"/>
</dbReference>
<evidence type="ECO:0000313" key="9">
    <source>
        <dbReference type="Proteomes" id="UP000515860"/>
    </source>
</evidence>
<dbReference type="PIRSF" id="PIRSF006483">
    <property type="entry name" value="Membrane_protein_YitT"/>
    <property type="match status" value="1"/>
</dbReference>
<evidence type="ECO:0000256" key="3">
    <source>
        <dbReference type="ARBA" id="ARBA00022692"/>
    </source>
</evidence>
<keyword evidence="3 6" id="KW-0812">Transmembrane</keyword>
<protein>
    <submittedName>
        <fullName evidence="8">YitT family protein</fullName>
    </submittedName>
</protein>
<evidence type="ECO:0000259" key="7">
    <source>
        <dbReference type="Pfam" id="PF10035"/>
    </source>
</evidence>
<dbReference type="Pfam" id="PF02588">
    <property type="entry name" value="YitT_membrane"/>
    <property type="match status" value="1"/>
</dbReference>
<evidence type="ECO:0000313" key="8">
    <source>
        <dbReference type="EMBL" id="QNM10318.1"/>
    </source>
</evidence>
<evidence type="ECO:0000256" key="2">
    <source>
        <dbReference type="ARBA" id="ARBA00022475"/>
    </source>
</evidence>
<evidence type="ECO:0000256" key="1">
    <source>
        <dbReference type="ARBA" id="ARBA00004651"/>
    </source>
</evidence>
<sequence length="275" mass="28787">MEYIRIAAGTLLMAFAINCAFVPADLVTGGFSGLAIVIRDLAGLPIWLMSALLNVPLFFAAIRKKGFRFVSKALFGAAALSVFLAAVPELSVTGGDVFLSALFGGVFQGAGLGLVFSAGGTTGGTDMMAVLLKGALPAFSAAQILQVLDGLVVLTGAGVFGLQKALYAVVAIVITARVTDMLLEGLNFAKAAYIISDHAEEIAEILLHKLARGVTGIPARGMYSGVRRDMLFCTVGKKQIHALKEFVSEIDPEAFMIILDAREVLGEGFSGNQQV</sequence>
<feature type="transmembrane region" description="Helical" evidence="6">
    <location>
        <begin position="12"/>
        <end position="38"/>
    </location>
</feature>
<dbReference type="InterPro" id="IPR019264">
    <property type="entry name" value="DUF2179"/>
</dbReference>
<dbReference type="RefSeq" id="WP_249329652.1">
    <property type="nucleotide sequence ID" value="NZ_CP060635.1"/>
</dbReference>
<feature type="domain" description="DUF2179" evidence="7">
    <location>
        <begin position="212"/>
        <end position="266"/>
    </location>
</feature>
<reference evidence="8 9" key="1">
    <citation type="submission" date="2020-08" db="EMBL/GenBank/DDBJ databases">
        <authorList>
            <person name="Liu C."/>
            <person name="Sun Q."/>
        </authorList>
    </citation>
    <scope>NUCLEOTIDE SEQUENCE [LARGE SCALE GENOMIC DNA]</scope>
    <source>
        <strain evidence="8 9">NSJ-29</strain>
    </source>
</reference>
<name>A0A7G9GHN6_9FIRM</name>
<keyword evidence="4 6" id="KW-1133">Transmembrane helix</keyword>
<dbReference type="Pfam" id="PF10035">
    <property type="entry name" value="DUF2179"/>
    <property type="match status" value="1"/>
</dbReference>
<dbReference type="PANTHER" id="PTHR33545:SF5">
    <property type="entry name" value="UPF0750 MEMBRANE PROTEIN YITT"/>
    <property type="match status" value="1"/>
</dbReference>
<feature type="transmembrane region" description="Helical" evidence="6">
    <location>
        <begin position="151"/>
        <end position="174"/>
    </location>
</feature>
<evidence type="ECO:0000256" key="6">
    <source>
        <dbReference type="SAM" id="Phobius"/>
    </source>
</evidence>
<dbReference type="KEGG" id="whj:H9Q79_08670"/>
<keyword evidence="5 6" id="KW-0472">Membrane</keyword>
<dbReference type="InterPro" id="IPR015867">
    <property type="entry name" value="N-reg_PII/ATP_PRibTrfase_C"/>
</dbReference>
<organism evidence="8 9">
    <name type="scientific">Wansuia hejianensis</name>
    <dbReference type="NCBI Taxonomy" id="2763667"/>
    <lineage>
        <taxon>Bacteria</taxon>
        <taxon>Bacillati</taxon>
        <taxon>Bacillota</taxon>
        <taxon>Clostridia</taxon>
        <taxon>Lachnospirales</taxon>
        <taxon>Lachnospiraceae</taxon>
        <taxon>Wansuia</taxon>
    </lineage>
</organism>
<dbReference type="Proteomes" id="UP000515860">
    <property type="component" value="Chromosome"/>
</dbReference>
<feature type="transmembrane region" description="Helical" evidence="6">
    <location>
        <begin position="44"/>
        <end position="62"/>
    </location>
</feature>
<evidence type="ECO:0000256" key="4">
    <source>
        <dbReference type="ARBA" id="ARBA00022989"/>
    </source>
</evidence>
<dbReference type="InterPro" id="IPR051461">
    <property type="entry name" value="UPF0750_membrane"/>
</dbReference>
<dbReference type="CDD" id="cd16380">
    <property type="entry name" value="YitT_C"/>
    <property type="match status" value="1"/>
</dbReference>
<evidence type="ECO:0000256" key="5">
    <source>
        <dbReference type="ARBA" id="ARBA00023136"/>
    </source>
</evidence>
<keyword evidence="9" id="KW-1185">Reference proteome</keyword>